<evidence type="ECO:0000256" key="9">
    <source>
        <dbReference type="ARBA" id="ARBA00022679"/>
    </source>
</evidence>
<name>A0A8J2VHY6_9BACL</name>
<accession>A0A8J2VHY6</accession>
<evidence type="ECO:0000256" key="5">
    <source>
        <dbReference type="ARBA" id="ARBA00012807"/>
    </source>
</evidence>
<dbReference type="PANTHER" id="PTHR46417">
    <property type="entry name" value="TRNA (GUANINE-N(1)-)-METHYLTRANSFERASE"/>
    <property type="match status" value="1"/>
</dbReference>
<keyword evidence="8 15" id="KW-0489">Methyltransferase</keyword>
<comment type="subcellular location">
    <subcellularLocation>
        <location evidence="2 15 17">Cytoplasm</location>
    </subcellularLocation>
</comment>
<feature type="domain" description="tRNA methyltransferase TRMD/TRM10-type" evidence="18">
    <location>
        <begin position="1"/>
        <end position="225"/>
    </location>
</feature>
<feature type="binding site" evidence="15 16">
    <location>
        <begin position="133"/>
        <end position="138"/>
    </location>
    <ligand>
        <name>S-adenosyl-L-methionine</name>
        <dbReference type="ChEBI" id="CHEBI:59789"/>
    </ligand>
</feature>
<dbReference type="Gene3D" id="3.40.1280.10">
    <property type="match status" value="1"/>
</dbReference>
<dbReference type="NCBIfam" id="NF000648">
    <property type="entry name" value="PRK00026.1"/>
    <property type="match status" value="1"/>
</dbReference>
<dbReference type="RefSeq" id="WP_188647514.1">
    <property type="nucleotide sequence ID" value="NZ_BMHQ01000005.1"/>
</dbReference>
<evidence type="ECO:0000256" key="11">
    <source>
        <dbReference type="ARBA" id="ARBA00022694"/>
    </source>
</evidence>
<evidence type="ECO:0000259" key="18">
    <source>
        <dbReference type="Pfam" id="PF01746"/>
    </source>
</evidence>
<reference evidence="19" key="2">
    <citation type="submission" date="2020-09" db="EMBL/GenBank/DDBJ databases">
        <authorList>
            <person name="Sun Q."/>
            <person name="Zhou Y."/>
        </authorList>
    </citation>
    <scope>NUCLEOTIDE SEQUENCE</scope>
    <source>
        <strain evidence="19">CGMCC 1.15179</strain>
    </source>
</reference>
<reference evidence="19" key="1">
    <citation type="journal article" date="2014" name="Int. J. Syst. Evol. Microbiol.">
        <title>Complete genome sequence of Corynebacterium casei LMG S-19264T (=DSM 44701T), isolated from a smear-ripened cheese.</title>
        <authorList>
            <consortium name="US DOE Joint Genome Institute (JGI-PGF)"/>
            <person name="Walter F."/>
            <person name="Albersmeier A."/>
            <person name="Kalinowski J."/>
            <person name="Ruckert C."/>
        </authorList>
    </citation>
    <scope>NUCLEOTIDE SEQUENCE</scope>
    <source>
        <strain evidence="19">CGMCC 1.15179</strain>
    </source>
</reference>
<evidence type="ECO:0000256" key="15">
    <source>
        <dbReference type="HAMAP-Rule" id="MF_00605"/>
    </source>
</evidence>
<dbReference type="EMBL" id="BMHQ01000005">
    <property type="protein sequence ID" value="GGE16479.1"/>
    <property type="molecule type" value="Genomic_DNA"/>
</dbReference>
<evidence type="ECO:0000313" key="20">
    <source>
        <dbReference type="Proteomes" id="UP000625210"/>
    </source>
</evidence>
<keyword evidence="7 15" id="KW-0963">Cytoplasm</keyword>
<gene>
    <name evidence="15 19" type="primary">trmD</name>
    <name evidence="19" type="ORF">GCM10011571_17730</name>
</gene>
<dbReference type="Gene3D" id="1.10.1270.20">
    <property type="entry name" value="tRNA(m1g37)methyltransferase, domain 2"/>
    <property type="match status" value="1"/>
</dbReference>
<dbReference type="InterPro" id="IPR002649">
    <property type="entry name" value="tRNA_m1G_MeTrfase_TrmD"/>
</dbReference>
<dbReference type="GO" id="GO:0052906">
    <property type="term" value="F:tRNA (guanine(37)-N1)-methyltransferase activity"/>
    <property type="evidence" value="ECO:0007669"/>
    <property type="project" value="UniProtKB-UniRule"/>
</dbReference>
<dbReference type="FunFam" id="1.10.1270.20:FF:000001">
    <property type="entry name" value="tRNA (guanine-N(1)-)-methyltransferase"/>
    <property type="match status" value="1"/>
</dbReference>
<dbReference type="AlphaFoldDB" id="A0A8J2VHY6"/>
<dbReference type="FunFam" id="3.40.1280.10:FF:000001">
    <property type="entry name" value="tRNA (guanine-N(1)-)-methyltransferase"/>
    <property type="match status" value="1"/>
</dbReference>
<comment type="similarity">
    <text evidence="3 15 17">Belongs to the RNA methyltransferase TrmD family.</text>
</comment>
<sequence length="249" mass="28321">MRFDVLTLFPEMFEGFLSSSIMKRAIDRGLVEAHIVNFRKYSTDKHRTVDDMPYGGGGGMVLKPEPLFRAVEDLVGGETERPPVVLMSPQGTTLTQQKAEQLAKHPRIILMCGHYEGFDERVRQHLVDEEISIGDYVLTGGELPAMVVMDSVIRLIPGVLGNQTSAEDDSFATGLLEYPQYTRPAEFRGMKVPDVLLSGHHQQIEEWRRKESLRRTWERRPDLLKTASLTPKDRAFLQELEKQARGLDR</sequence>
<dbReference type="Pfam" id="PF01746">
    <property type="entry name" value="tRNA_m1G_MT"/>
    <property type="match status" value="1"/>
</dbReference>
<dbReference type="InterPro" id="IPR029026">
    <property type="entry name" value="tRNA_m1G_MTases_N"/>
</dbReference>
<keyword evidence="10 15" id="KW-0949">S-adenosyl-L-methionine</keyword>
<dbReference type="InterPro" id="IPR016009">
    <property type="entry name" value="tRNA_MeTrfase_TRMD/TRM10"/>
</dbReference>
<organism evidence="19 20">
    <name type="scientific">Marinithermofilum abyssi</name>
    <dbReference type="NCBI Taxonomy" id="1571185"/>
    <lineage>
        <taxon>Bacteria</taxon>
        <taxon>Bacillati</taxon>
        <taxon>Bacillota</taxon>
        <taxon>Bacilli</taxon>
        <taxon>Bacillales</taxon>
        <taxon>Thermoactinomycetaceae</taxon>
        <taxon>Marinithermofilum</taxon>
    </lineage>
</organism>
<protein>
    <recommendedName>
        <fullName evidence="6 15">tRNA (guanine-N(1)-)-methyltransferase</fullName>
        <ecNumber evidence="5 15">2.1.1.228</ecNumber>
    </recommendedName>
    <alternativeName>
        <fullName evidence="12 15">M1G-methyltransferase</fullName>
    </alternativeName>
    <alternativeName>
        <fullName evidence="13 15">tRNA [GM37] methyltransferase</fullName>
    </alternativeName>
</protein>
<keyword evidence="9 15" id="KW-0808">Transferase</keyword>
<evidence type="ECO:0000256" key="17">
    <source>
        <dbReference type="RuleBase" id="RU003464"/>
    </source>
</evidence>
<evidence type="ECO:0000256" key="16">
    <source>
        <dbReference type="PIRSR" id="PIRSR000386-1"/>
    </source>
</evidence>
<dbReference type="InterPro" id="IPR023148">
    <property type="entry name" value="tRNA_m1G_MeTrfase_C_sf"/>
</dbReference>
<dbReference type="SUPFAM" id="SSF75217">
    <property type="entry name" value="alpha/beta knot"/>
    <property type="match status" value="1"/>
</dbReference>
<evidence type="ECO:0000256" key="2">
    <source>
        <dbReference type="ARBA" id="ARBA00004496"/>
    </source>
</evidence>
<comment type="catalytic activity">
    <reaction evidence="14 15 17">
        <text>guanosine(37) in tRNA + S-adenosyl-L-methionine = N(1)-methylguanosine(37) in tRNA + S-adenosyl-L-homocysteine + H(+)</text>
        <dbReference type="Rhea" id="RHEA:36899"/>
        <dbReference type="Rhea" id="RHEA-COMP:10145"/>
        <dbReference type="Rhea" id="RHEA-COMP:10147"/>
        <dbReference type="ChEBI" id="CHEBI:15378"/>
        <dbReference type="ChEBI" id="CHEBI:57856"/>
        <dbReference type="ChEBI" id="CHEBI:59789"/>
        <dbReference type="ChEBI" id="CHEBI:73542"/>
        <dbReference type="ChEBI" id="CHEBI:74269"/>
        <dbReference type="EC" id="2.1.1.228"/>
    </reaction>
</comment>
<comment type="function">
    <text evidence="1 15 17">Specifically methylates guanosine-37 in various tRNAs.</text>
</comment>
<dbReference type="CDD" id="cd18080">
    <property type="entry name" value="TrmD-like"/>
    <property type="match status" value="1"/>
</dbReference>
<dbReference type="Proteomes" id="UP000625210">
    <property type="component" value="Unassembled WGS sequence"/>
</dbReference>
<evidence type="ECO:0000256" key="13">
    <source>
        <dbReference type="ARBA" id="ARBA00033392"/>
    </source>
</evidence>
<evidence type="ECO:0000256" key="1">
    <source>
        <dbReference type="ARBA" id="ARBA00002634"/>
    </source>
</evidence>
<keyword evidence="11 15" id="KW-0819">tRNA processing</keyword>
<dbReference type="PIRSF" id="PIRSF000386">
    <property type="entry name" value="tRNA_mtase"/>
    <property type="match status" value="1"/>
</dbReference>
<comment type="subunit">
    <text evidence="4 15 17">Homodimer.</text>
</comment>
<dbReference type="InterPro" id="IPR029028">
    <property type="entry name" value="Alpha/beta_knot_MTases"/>
</dbReference>
<dbReference type="GO" id="GO:0005829">
    <property type="term" value="C:cytosol"/>
    <property type="evidence" value="ECO:0007669"/>
    <property type="project" value="TreeGrafter"/>
</dbReference>
<evidence type="ECO:0000256" key="4">
    <source>
        <dbReference type="ARBA" id="ARBA00011738"/>
    </source>
</evidence>
<feature type="binding site" evidence="15 16">
    <location>
        <position position="113"/>
    </location>
    <ligand>
        <name>S-adenosyl-L-methionine</name>
        <dbReference type="ChEBI" id="CHEBI:59789"/>
    </ligand>
</feature>
<evidence type="ECO:0000256" key="8">
    <source>
        <dbReference type="ARBA" id="ARBA00022603"/>
    </source>
</evidence>
<evidence type="ECO:0000256" key="14">
    <source>
        <dbReference type="ARBA" id="ARBA00047783"/>
    </source>
</evidence>
<evidence type="ECO:0000256" key="3">
    <source>
        <dbReference type="ARBA" id="ARBA00007630"/>
    </source>
</evidence>
<evidence type="ECO:0000256" key="12">
    <source>
        <dbReference type="ARBA" id="ARBA00029736"/>
    </source>
</evidence>
<keyword evidence="20" id="KW-1185">Reference proteome</keyword>
<proteinExistence type="inferred from homology"/>
<evidence type="ECO:0000256" key="6">
    <source>
        <dbReference type="ARBA" id="ARBA00014679"/>
    </source>
</evidence>
<dbReference type="NCBIfam" id="TIGR00088">
    <property type="entry name" value="trmD"/>
    <property type="match status" value="1"/>
</dbReference>
<dbReference type="EC" id="2.1.1.228" evidence="5 15"/>
<evidence type="ECO:0000256" key="10">
    <source>
        <dbReference type="ARBA" id="ARBA00022691"/>
    </source>
</evidence>
<dbReference type="PANTHER" id="PTHR46417:SF1">
    <property type="entry name" value="TRNA (GUANINE-N(1)-)-METHYLTRANSFERASE"/>
    <property type="match status" value="1"/>
</dbReference>
<evidence type="ECO:0000313" key="19">
    <source>
        <dbReference type="EMBL" id="GGE16479.1"/>
    </source>
</evidence>
<comment type="caution">
    <text evidence="19">The sequence shown here is derived from an EMBL/GenBank/DDBJ whole genome shotgun (WGS) entry which is preliminary data.</text>
</comment>
<evidence type="ECO:0000256" key="7">
    <source>
        <dbReference type="ARBA" id="ARBA00022490"/>
    </source>
</evidence>
<dbReference type="GO" id="GO:0002939">
    <property type="term" value="P:tRNA N1-guanine methylation"/>
    <property type="evidence" value="ECO:0007669"/>
    <property type="project" value="TreeGrafter"/>
</dbReference>
<dbReference type="HAMAP" id="MF_00605">
    <property type="entry name" value="TrmD"/>
    <property type="match status" value="1"/>
</dbReference>